<feature type="domain" description="Carbohydrate kinase PfkB" evidence="12">
    <location>
        <begin position="22"/>
        <end position="311"/>
    </location>
</feature>
<comment type="catalytic activity">
    <reaction evidence="10 11">
        <text>D-glycero-beta-D-manno-heptose 1-phosphate + ATP + H(+) = ADP-D-glycero-beta-D-manno-heptose + diphosphate</text>
        <dbReference type="Rhea" id="RHEA:27465"/>
        <dbReference type="ChEBI" id="CHEBI:15378"/>
        <dbReference type="ChEBI" id="CHEBI:30616"/>
        <dbReference type="ChEBI" id="CHEBI:33019"/>
        <dbReference type="ChEBI" id="CHEBI:59967"/>
        <dbReference type="ChEBI" id="CHEBI:61593"/>
        <dbReference type="EC" id="2.7.7.70"/>
    </reaction>
</comment>
<evidence type="ECO:0000256" key="8">
    <source>
        <dbReference type="ARBA" id="ARBA00023268"/>
    </source>
</evidence>
<evidence type="ECO:0000256" key="1">
    <source>
        <dbReference type="ARBA" id="ARBA00002319"/>
    </source>
</evidence>
<sequence>MAEHALDLGTLQSLLDRARGLSVACVGDVMLDRYVYGEVSRISPEAPIPVLKSRRIVSMPGGVGNVARNVAALGGLARLGAVTGDDTAGTELAALVAEEHQISDFIARPDGASTIVKTRFVSGGQQLLRLDDETLTVGAFDRDDVFSDASVILLSDYDKGVVTDRLIRTALWAARTSGAPVVVDPKGRDFARYGAVDVIKPNASELAGATGLPVETDAEIEVALAKLLAATTTRAIVVTRAGKGMSLIRREDGRVVHFPGRAREVFDVSGAGDTGLAALGLALGVGASLEQAVQLAILASGVVVGKSGTAVVTPGELIEAEMSQHASLAHAKVTPLDELAAEVEAWRALGLKIGFTNGCFDILHRGHVAYLAQARSWCDRLVVALNTDASVTRLKGEGRPVNDLDSRAVVIGGLASVDRVTSFDDPTPLALIERLRPDVLIKGADYTREGVVGGDLVESWGGEVRLAAFSDGHSTTKTIEKMTGGAA</sequence>
<evidence type="ECO:0000256" key="6">
    <source>
        <dbReference type="ARBA" id="ARBA00022777"/>
    </source>
</evidence>
<dbReference type="GO" id="GO:0097171">
    <property type="term" value="P:ADP-L-glycero-beta-D-manno-heptose biosynthetic process"/>
    <property type="evidence" value="ECO:0007669"/>
    <property type="project" value="UniProtKB-UniPathway"/>
</dbReference>
<dbReference type="InterPro" id="IPR029056">
    <property type="entry name" value="Ribokinase-like"/>
</dbReference>
<dbReference type="PANTHER" id="PTHR46969">
    <property type="entry name" value="BIFUNCTIONAL PROTEIN HLDE"/>
    <property type="match status" value="1"/>
</dbReference>
<comment type="function">
    <text evidence="2 11">Catalyzes the ADP transfer from ATP to D-glycero-beta-D-manno-heptose 1-phosphate, yielding ADP-D-glycero-beta-D-manno-heptose.</text>
</comment>
<dbReference type="Pfam" id="PF01467">
    <property type="entry name" value="CTP_transf_like"/>
    <property type="match status" value="1"/>
</dbReference>
<dbReference type="InterPro" id="IPR004821">
    <property type="entry name" value="Cyt_trans-like"/>
</dbReference>
<keyword evidence="6 11" id="KW-0418">Kinase</keyword>
<dbReference type="GO" id="GO:0005829">
    <property type="term" value="C:cytosol"/>
    <property type="evidence" value="ECO:0007669"/>
    <property type="project" value="TreeGrafter"/>
</dbReference>
<feature type="region of interest" description="Cytidylyltransferase" evidence="11">
    <location>
        <begin position="355"/>
        <end position="487"/>
    </location>
</feature>
<dbReference type="GO" id="GO:0005524">
    <property type="term" value="F:ATP binding"/>
    <property type="evidence" value="ECO:0007669"/>
    <property type="project" value="UniProtKB-UniRule"/>
</dbReference>
<dbReference type="CDD" id="cd01172">
    <property type="entry name" value="RfaE_like"/>
    <property type="match status" value="1"/>
</dbReference>
<dbReference type="NCBIfam" id="TIGR00125">
    <property type="entry name" value="cyt_tran_rel"/>
    <property type="match status" value="1"/>
</dbReference>
<dbReference type="SUPFAM" id="SSF52374">
    <property type="entry name" value="Nucleotidylyl transferase"/>
    <property type="match status" value="1"/>
</dbReference>
<dbReference type="GO" id="GO:0033785">
    <property type="term" value="F:heptose 7-phosphate kinase activity"/>
    <property type="evidence" value="ECO:0007669"/>
    <property type="project" value="UniProtKB-UniRule"/>
</dbReference>
<feature type="binding site" evidence="11">
    <location>
        <begin position="202"/>
        <end position="205"/>
    </location>
    <ligand>
        <name>ATP</name>
        <dbReference type="ChEBI" id="CHEBI:30616"/>
    </ligand>
</feature>
<evidence type="ECO:0000256" key="5">
    <source>
        <dbReference type="ARBA" id="ARBA00022741"/>
    </source>
</evidence>
<keyword evidence="9 11" id="KW-0119">Carbohydrate metabolism</keyword>
<dbReference type="EMBL" id="JACHOR010000002">
    <property type="protein sequence ID" value="MBB5745595.1"/>
    <property type="molecule type" value="Genomic_DNA"/>
</dbReference>
<evidence type="ECO:0000313" key="15">
    <source>
        <dbReference type="Proteomes" id="UP000545037"/>
    </source>
</evidence>
<comment type="pathway">
    <text evidence="11">Nucleotide-sugar biosynthesis; ADP-L-glycero-beta-D-manno-heptose biosynthesis; ADP-L-glycero-beta-D-manno-heptose from D-glycero-beta-D-manno-heptose 7-phosphate: step 3/4.</text>
</comment>
<dbReference type="Gene3D" id="3.40.50.620">
    <property type="entry name" value="HUPs"/>
    <property type="match status" value="1"/>
</dbReference>
<evidence type="ECO:0000313" key="14">
    <source>
        <dbReference type="EMBL" id="MBB5745595.1"/>
    </source>
</evidence>
<evidence type="ECO:0000256" key="9">
    <source>
        <dbReference type="ARBA" id="ARBA00023277"/>
    </source>
</evidence>
<evidence type="ECO:0000256" key="11">
    <source>
        <dbReference type="HAMAP-Rule" id="MF_01603"/>
    </source>
</evidence>
<organism evidence="14 15">
    <name type="scientific">Brevundimonas variabilis</name>
    <dbReference type="NCBI Taxonomy" id="74312"/>
    <lineage>
        <taxon>Bacteria</taxon>
        <taxon>Pseudomonadati</taxon>
        <taxon>Pseudomonadota</taxon>
        <taxon>Alphaproteobacteria</taxon>
        <taxon>Caulobacterales</taxon>
        <taxon>Caulobacteraceae</taxon>
        <taxon>Brevundimonas</taxon>
    </lineage>
</organism>
<dbReference type="NCBIfam" id="TIGR02199">
    <property type="entry name" value="rfaE_dom_II"/>
    <property type="match status" value="1"/>
</dbReference>
<comment type="function">
    <text evidence="1 11">Catalyzes the phosphorylation of D-glycero-D-manno-heptose 7-phosphate at the C-1 position to selectively form D-glycero-beta-D-manno-heptose-1,7-bisphosphate.</text>
</comment>
<evidence type="ECO:0000256" key="4">
    <source>
        <dbReference type="ARBA" id="ARBA00022695"/>
    </source>
</evidence>
<dbReference type="EC" id="2.7.7.70" evidence="11"/>
<dbReference type="Pfam" id="PF00294">
    <property type="entry name" value="PfkB"/>
    <property type="match status" value="1"/>
</dbReference>
<comment type="pathway">
    <text evidence="11">Nucleotide-sugar biosynthesis; ADP-L-glycero-beta-D-manno-heptose biosynthesis; ADP-L-glycero-beta-D-manno-heptose from D-glycero-beta-D-manno-heptose 7-phosphate: step 1/4.</text>
</comment>
<dbReference type="GO" id="GO:0016773">
    <property type="term" value="F:phosphotransferase activity, alcohol group as acceptor"/>
    <property type="evidence" value="ECO:0007669"/>
    <property type="project" value="InterPro"/>
</dbReference>
<dbReference type="InterPro" id="IPR011611">
    <property type="entry name" value="PfkB_dom"/>
</dbReference>
<name>A0A7W9CH80_9CAUL</name>
<dbReference type="PANTHER" id="PTHR46969:SF1">
    <property type="entry name" value="BIFUNCTIONAL PROTEIN HLDE"/>
    <property type="match status" value="1"/>
</dbReference>
<feature type="active site" evidence="11">
    <location>
        <position position="273"/>
    </location>
</feature>
<dbReference type="InterPro" id="IPR011914">
    <property type="entry name" value="RfaE_dom_II"/>
</dbReference>
<dbReference type="UniPathway" id="UPA00356">
    <property type="reaction ID" value="UER00437"/>
</dbReference>
<dbReference type="InterPro" id="IPR014729">
    <property type="entry name" value="Rossmann-like_a/b/a_fold"/>
</dbReference>
<comment type="caution">
    <text evidence="14">The sequence shown here is derived from an EMBL/GenBank/DDBJ whole genome shotgun (WGS) entry which is preliminary data.</text>
</comment>
<keyword evidence="15" id="KW-1185">Reference proteome</keyword>
<dbReference type="InterPro" id="IPR011913">
    <property type="entry name" value="RfaE_dom_I"/>
</dbReference>
<protein>
    <recommendedName>
        <fullName evidence="11">Bifunctional protein HldE</fullName>
    </recommendedName>
    <domain>
        <recommendedName>
            <fullName evidence="11">D-beta-D-heptose 7-phosphate kinase</fullName>
            <ecNumber evidence="11">2.7.1.167</ecNumber>
        </recommendedName>
        <alternativeName>
            <fullName evidence="11">D-beta-D-heptose 7-phosphotransferase</fullName>
        </alternativeName>
        <alternativeName>
            <fullName evidence="11">D-glycero-beta-D-manno-heptose-7-phosphate kinase</fullName>
        </alternativeName>
    </domain>
    <domain>
        <recommendedName>
            <fullName evidence="11">D-beta-D-heptose 1-phosphate adenylyltransferase</fullName>
            <ecNumber evidence="11">2.7.7.70</ecNumber>
        </recommendedName>
        <alternativeName>
            <fullName evidence="11">D-glycero-beta-D-manno-heptose 1-phosphate adenylyltransferase</fullName>
        </alternativeName>
    </domain>
</protein>
<comment type="subunit">
    <text evidence="11">Homodimer.</text>
</comment>
<proteinExistence type="inferred from homology"/>
<feature type="region of interest" description="Ribokinase" evidence="11">
    <location>
        <begin position="1"/>
        <end position="327"/>
    </location>
</feature>
<evidence type="ECO:0000256" key="3">
    <source>
        <dbReference type="ARBA" id="ARBA00022679"/>
    </source>
</evidence>
<keyword evidence="4 11" id="KW-0548">Nucleotidyltransferase</keyword>
<dbReference type="EC" id="2.7.1.167" evidence="11"/>
<gene>
    <name evidence="11" type="primary">hldE</name>
    <name evidence="14" type="ORF">GGR13_001179</name>
</gene>
<feature type="domain" description="Cytidyltransferase-like" evidence="13">
    <location>
        <begin position="355"/>
        <end position="448"/>
    </location>
</feature>
<accession>A0A7W9CH80</accession>
<dbReference type="Gene3D" id="3.40.1190.20">
    <property type="match status" value="1"/>
</dbReference>
<dbReference type="HAMAP" id="MF_01603">
    <property type="entry name" value="HldE"/>
    <property type="match status" value="1"/>
</dbReference>
<keyword evidence="3 11" id="KW-0808">Transferase</keyword>
<evidence type="ECO:0000256" key="7">
    <source>
        <dbReference type="ARBA" id="ARBA00022840"/>
    </source>
</evidence>
<dbReference type="InterPro" id="IPR023030">
    <property type="entry name" value="Bifunc_HldE"/>
</dbReference>
<comment type="catalytic activity">
    <reaction evidence="11">
        <text>D-glycero-beta-D-manno-heptose 7-phosphate + ATP = D-glycero-beta-D-manno-heptose 1,7-bisphosphate + ADP + H(+)</text>
        <dbReference type="Rhea" id="RHEA:27473"/>
        <dbReference type="ChEBI" id="CHEBI:15378"/>
        <dbReference type="ChEBI" id="CHEBI:30616"/>
        <dbReference type="ChEBI" id="CHEBI:60204"/>
        <dbReference type="ChEBI" id="CHEBI:60208"/>
        <dbReference type="ChEBI" id="CHEBI:456216"/>
        <dbReference type="EC" id="2.7.1.167"/>
    </reaction>
</comment>
<evidence type="ECO:0000259" key="13">
    <source>
        <dbReference type="Pfam" id="PF01467"/>
    </source>
</evidence>
<comment type="similarity">
    <text evidence="11">In the C-terminal section; belongs to the cytidylyltransferase family.</text>
</comment>
<dbReference type="RefSeq" id="WP_183212576.1">
    <property type="nucleotide sequence ID" value="NZ_JACHOR010000002.1"/>
</dbReference>
<dbReference type="GO" id="GO:0033786">
    <property type="term" value="F:heptose-1-phosphate adenylyltransferase activity"/>
    <property type="evidence" value="ECO:0007669"/>
    <property type="project" value="UniProtKB-UniRule"/>
</dbReference>
<dbReference type="SUPFAM" id="SSF53613">
    <property type="entry name" value="Ribokinase-like"/>
    <property type="match status" value="1"/>
</dbReference>
<dbReference type="Proteomes" id="UP000545037">
    <property type="component" value="Unassembled WGS sequence"/>
</dbReference>
<comment type="similarity">
    <text evidence="11">In the N-terminal section; belongs to the carbohydrate kinase PfkB family.</text>
</comment>
<keyword evidence="5 11" id="KW-0547">Nucleotide-binding</keyword>
<evidence type="ECO:0000259" key="12">
    <source>
        <dbReference type="Pfam" id="PF00294"/>
    </source>
</evidence>
<dbReference type="AlphaFoldDB" id="A0A7W9CH80"/>
<reference evidence="14 15" key="1">
    <citation type="submission" date="2020-08" db="EMBL/GenBank/DDBJ databases">
        <title>Genomic Encyclopedia of Type Strains, Phase IV (KMG-IV): sequencing the most valuable type-strain genomes for metagenomic binning, comparative biology and taxonomic classification.</title>
        <authorList>
            <person name="Goeker M."/>
        </authorList>
    </citation>
    <scope>NUCLEOTIDE SEQUENCE [LARGE SCALE GENOMIC DNA]</scope>
    <source>
        <strain evidence="14 15">DSM 4737</strain>
    </source>
</reference>
<evidence type="ECO:0000256" key="2">
    <source>
        <dbReference type="ARBA" id="ARBA00003753"/>
    </source>
</evidence>
<keyword evidence="7 11" id="KW-0067">ATP-binding</keyword>
<keyword evidence="8 11" id="KW-0511">Multifunctional enzyme</keyword>
<evidence type="ECO:0000256" key="10">
    <source>
        <dbReference type="ARBA" id="ARBA00047428"/>
    </source>
</evidence>